<sequence length="144" mass="16757">MIVIWVCLFGRRQQRLCLRITDLRCRRALCRRTTRDVRVTRDVGYFKINSLKLLKETRKRSIIVRPMSASEHIVSITNVVTTAVGGARPRRAGAARHSGPTGWINNTVQTTKIVELFQTLSSTRRPHSRPHRRRRRDHCWLAAF</sequence>
<comment type="caution">
    <text evidence="1">The sequence shown here is derived from an EMBL/GenBank/DDBJ whole genome shotgun (WGS) entry which is preliminary data.</text>
</comment>
<evidence type="ECO:0000313" key="1">
    <source>
        <dbReference type="EMBL" id="GBP61544.1"/>
    </source>
</evidence>
<keyword evidence="2" id="KW-1185">Reference proteome</keyword>
<evidence type="ECO:0000313" key="2">
    <source>
        <dbReference type="Proteomes" id="UP000299102"/>
    </source>
</evidence>
<organism evidence="1 2">
    <name type="scientific">Eumeta variegata</name>
    <name type="common">Bagworm moth</name>
    <name type="synonym">Eumeta japonica</name>
    <dbReference type="NCBI Taxonomy" id="151549"/>
    <lineage>
        <taxon>Eukaryota</taxon>
        <taxon>Metazoa</taxon>
        <taxon>Ecdysozoa</taxon>
        <taxon>Arthropoda</taxon>
        <taxon>Hexapoda</taxon>
        <taxon>Insecta</taxon>
        <taxon>Pterygota</taxon>
        <taxon>Neoptera</taxon>
        <taxon>Endopterygota</taxon>
        <taxon>Lepidoptera</taxon>
        <taxon>Glossata</taxon>
        <taxon>Ditrysia</taxon>
        <taxon>Tineoidea</taxon>
        <taxon>Psychidae</taxon>
        <taxon>Oiketicinae</taxon>
        <taxon>Eumeta</taxon>
    </lineage>
</organism>
<gene>
    <name evidence="1" type="ORF">EVAR_44015_1</name>
</gene>
<reference evidence="1 2" key="1">
    <citation type="journal article" date="2019" name="Commun. Biol.">
        <title>The bagworm genome reveals a unique fibroin gene that provides high tensile strength.</title>
        <authorList>
            <person name="Kono N."/>
            <person name="Nakamura H."/>
            <person name="Ohtoshi R."/>
            <person name="Tomita M."/>
            <person name="Numata K."/>
            <person name="Arakawa K."/>
        </authorList>
    </citation>
    <scope>NUCLEOTIDE SEQUENCE [LARGE SCALE GENOMIC DNA]</scope>
</reference>
<proteinExistence type="predicted"/>
<accession>A0A4C1XGG9</accession>
<protein>
    <submittedName>
        <fullName evidence="1">Uncharacterized protein</fullName>
    </submittedName>
</protein>
<dbReference type="Proteomes" id="UP000299102">
    <property type="component" value="Unassembled WGS sequence"/>
</dbReference>
<dbReference type="EMBL" id="BGZK01000816">
    <property type="protein sequence ID" value="GBP61544.1"/>
    <property type="molecule type" value="Genomic_DNA"/>
</dbReference>
<dbReference type="AlphaFoldDB" id="A0A4C1XGG9"/>
<name>A0A4C1XGG9_EUMVA</name>